<sequence>MKLLTIMIPVYNEEECINKLYLQLDKVSKLLTCKCEFLFINDGSFDKTLELIVKIQQSDSRISIVDLSRNYGKEIAMTAGLDYMKGDTLVIIDADLQDNPELLPIMVKEIENGYDDVYAQRTSRKGESWLKKTTSFLFYRILAIMSSVPIQKDTGDFRMLSFKAIQALRRLGENERNMKGLFSFIGFKKKAIYYERNERIAGKTKWNYFKLINLAIRGITAFSMKPLRIISVTGLIISLASFAFLLKVVIKAIFFGDPVAGYPSMMSAILLLGGLQLLSIGVLGEYLGIVFSETKKRPIYFVNDYINSNSEKNPDV</sequence>
<keyword evidence="4 11" id="KW-0808">Transferase</keyword>
<dbReference type="GO" id="GO:0016757">
    <property type="term" value="F:glycosyltransferase activity"/>
    <property type="evidence" value="ECO:0007669"/>
    <property type="project" value="UniProtKB-KW"/>
</dbReference>
<evidence type="ECO:0000313" key="12">
    <source>
        <dbReference type="Proteomes" id="UP000289734"/>
    </source>
</evidence>
<feature type="transmembrane region" description="Helical" evidence="9">
    <location>
        <begin position="229"/>
        <end position="254"/>
    </location>
</feature>
<feature type="transmembrane region" description="Helical" evidence="9">
    <location>
        <begin position="266"/>
        <end position="291"/>
    </location>
</feature>
<evidence type="ECO:0000256" key="3">
    <source>
        <dbReference type="ARBA" id="ARBA00022676"/>
    </source>
</evidence>
<evidence type="ECO:0000256" key="7">
    <source>
        <dbReference type="ARBA" id="ARBA00023136"/>
    </source>
</evidence>
<keyword evidence="12" id="KW-1185">Reference proteome</keyword>
<dbReference type="CDD" id="cd04187">
    <property type="entry name" value="DPM1_like_bac"/>
    <property type="match status" value="1"/>
</dbReference>
<dbReference type="FunFam" id="3.90.550.10:FF:000079">
    <property type="entry name" value="Probable glycosyl transferase"/>
    <property type="match status" value="1"/>
</dbReference>
<dbReference type="InterPro" id="IPR050256">
    <property type="entry name" value="Glycosyltransferase_2"/>
</dbReference>
<evidence type="ECO:0000256" key="1">
    <source>
        <dbReference type="ARBA" id="ARBA00004651"/>
    </source>
</evidence>
<proteinExistence type="inferred from homology"/>
<evidence type="ECO:0000313" key="11">
    <source>
        <dbReference type="EMBL" id="RXR33163.1"/>
    </source>
</evidence>
<dbReference type="InterPro" id="IPR029044">
    <property type="entry name" value="Nucleotide-diphossugar_trans"/>
</dbReference>
<dbReference type="Pfam" id="PF00535">
    <property type="entry name" value="Glycos_transf_2"/>
    <property type="match status" value="1"/>
</dbReference>
<comment type="similarity">
    <text evidence="8">Belongs to the glycosyltransferase 2 family. GtrB subfamily.</text>
</comment>
<evidence type="ECO:0000256" key="9">
    <source>
        <dbReference type="SAM" id="Phobius"/>
    </source>
</evidence>
<evidence type="ECO:0000256" key="6">
    <source>
        <dbReference type="ARBA" id="ARBA00022989"/>
    </source>
</evidence>
<evidence type="ECO:0000256" key="2">
    <source>
        <dbReference type="ARBA" id="ARBA00022475"/>
    </source>
</evidence>
<dbReference type="SUPFAM" id="SSF53448">
    <property type="entry name" value="Nucleotide-diphospho-sugar transferases"/>
    <property type="match status" value="1"/>
</dbReference>
<dbReference type="Gene3D" id="3.90.550.10">
    <property type="entry name" value="Spore Coat Polysaccharide Biosynthesis Protein SpsA, Chain A"/>
    <property type="match status" value="1"/>
</dbReference>
<keyword evidence="2" id="KW-1003">Cell membrane</keyword>
<evidence type="ECO:0000256" key="4">
    <source>
        <dbReference type="ARBA" id="ARBA00022679"/>
    </source>
</evidence>
<comment type="caution">
    <text evidence="11">The sequence shown here is derived from an EMBL/GenBank/DDBJ whole genome shotgun (WGS) entry which is preliminary data.</text>
</comment>
<dbReference type="PANTHER" id="PTHR48090:SF8">
    <property type="entry name" value="GLYCOSYLTRANSFERASE CSBB-RELATED"/>
    <property type="match status" value="1"/>
</dbReference>
<keyword evidence="7 9" id="KW-0472">Membrane</keyword>
<dbReference type="InterPro" id="IPR001173">
    <property type="entry name" value="Glyco_trans_2-like"/>
</dbReference>
<feature type="domain" description="Glycosyltransferase 2-like" evidence="10">
    <location>
        <begin position="5"/>
        <end position="167"/>
    </location>
</feature>
<name>A0A4Q1KSL8_9FLAO</name>
<accession>A0A4Q1KSL8</accession>
<dbReference type="Proteomes" id="UP000289734">
    <property type="component" value="Unassembled WGS sequence"/>
</dbReference>
<reference evidence="12" key="1">
    <citation type="submission" date="2019-01" db="EMBL/GenBank/DDBJ databases">
        <title>Cytophagaceae bacterium strain CAR-16.</title>
        <authorList>
            <person name="Chen W.-M."/>
        </authorList>
    </citation>
    <scope>NUCLEOTIDE SEQUENCE [LARGE SCALE GENOMIC DNA]</scope>
    <source>
        <strain evidence="12">ICH-30</strain>
    </source>
</reference>
<keyword evidence="3" id="KW-0328">Glycosyltransferase</keyword>
<dbReference type="OrthoDB" id="9807778at2"/>
<organism evidence="11 12">
    <name type="scientific">Flavobacterium piscinae</name>
    <dbReference type="NCBI Taxonomy" id="2506424"/>
    <lineage>
        <taxon>Bacteria</taxon>
        <taxon>Pseudomonadati</taxon>
        <taxon>Bacteroidota</taxon>
        <taxon>Flavobacteriia</taxon>
        <taxon>Flavobacteriales</taxon>
        <taxon>Flavobacteriaceae</taxon>
        <taxon>Flavobacterium</taxon>
    </lineage>
</organism>
<comment type="subcellular location">
    <subcellularLocation>
        <location evidence="1">Cell membrane</location>
        <topology evidence="1">Multi-pass membrane protein</topology>
    </subcellularLocation>
</comment>
<dbReference type="GO" id="GO:0005886">
    <property type="term" value="C:plasma membrane"/>
    <property type="evidence" value="ECO:0007669"/>
    <property type="project" value="UniProtKB-SubCell"/>
</dbReference>
<dbReference type="PANTHER" id="PTHR48090">
    <property type="entry name" value="UNDECAPRENYL-PHOSPHATE 4-DEOXY-4-FORMAMIDO-L-ARABINOSE TRANSFERASE-RELATED"/>
    <property type="match status" value="1"/>
</dbReference>
<protein>
    <submittedName>
        <fullName evidence="11">Glycosyltransferase</fullName>
    </submittedName>
</protein>
<evidence type="ECO:0000259" key="10">
    <source>
        <dbReference type="Pfam" id="PF00535"/>
    </source>
</evidence>
<keyword evidence="6 9" id="KW-1133">Transmembrane helix</keyword>
<dbReference type="EMBL" id="SBKQ01000005">
    <property type="protein sequence ID" value="RXR33163.1"/>
    <property type="molecule type" value="Genomic_DNA"/>
</dbReference>
<gene>
    <name evidence="11" type="ORF">EQG68_06125</name>
</gene>
<evidence type="ECO:0000256" key="5">
    <source>
        <dbReference type="ARBA" id="ARBA00022692"/>
    </source>
</evidence>
<dbReference type="AlphaFoldDB" id="A0A4Q1KSL8"/>
<keyword evidence="5 9" id="KW-0812">Transmembrane</keyword>
<evidence type="ECO:0000256" key="8">
    <source>
        <dbReference type="ARBA" id="ARBA00038152"/>
    </source>
</evidence>